<dbReference type="OrthoDB" id="2017576at2759"/>
<organism evidence="4 5">
    <name type="scientific">Tetracentron sinense</name>
    <name type="common">Spur-leaf</name>
    <dbReference type="NCBI Taxonomy" id="13715"/>
    <lineage>
        <taxon>Eukaryota</taxon>
        <taxon>Viridiplantae</taxon>
        <taxon>Streptophyta</taxon>
        <taxon>Embryophyta</taxon>
        <taxon>Tracheophyta</taxon>
        <taxon>Spermatophyta</taxon>
        <taxon>Magnoliopsida</taxon>
        <taxon>Trochodendrales</taxon>
        <taxon>Trochodendraceae</taxon>
        <taxon>Tetracentron</taxon>
    </lineage>
</organism>
<dbReference type="InterPro" id="IPR007021">
    <property type="entry name" value="DUF659"/>
</dbReference>
<feature type="compositionally biased region" description="Acidic residues" evidence="1">
    <location>
        <begin position="51"/>
        <end position="62"/>
    </location>
</feature>
<comment type="caution">
    <text evidence="4">The sequence shown here is derived from an EMBL/GenBank/DDBJ whole genome shotgun (WGS) entry which is preliminary data.</text>
</comment>
<reference evidence="4 5" key="1">
    <citation type="submission" date="2020-04" db="EMBL/GenBank/DDBJ databases">
        <title>Plant Genome Project.</title>
        <authorList>
            <person name="Zhang R.-G."/>
        </authorList>
    </citation>
    <scope>NUCLEOTIDE SEQUENCE [LARGE SCALE GENOMIC DNA]</scope>
    <source>
        <strain evidence="4">YNK0</strain>
        <tissue evidence="4">Leaf</tissue>
    </source>
</reference>
<evidence type="ECO:0000313" key="4">
    <source>
        <dbReference type="EMBL" id="KAF8403393.1"/>
    </source>
</evidence>
<evidence type="ECO:0000259" key="2">
    <source>
        <dbReference type="Pfam" id="PF04937"/>
    </source>
</evidence>
<feature type="domain" description="DUF659" evidence="2">
    <location>
        <begin position="205"/>
        <end position="308"/>
    </location>
</feature>
<dbReference type="PANTHER" id="PTHR32166">
    <property type="entry name" value="OSJNBA0013A04.12 PROTEIN"/>
    <property type="match status" value="1"/>
</dbReference>
<evidence type="ECO:0000256" key="1">
    <source>
        <dbReference type="SAM" id="MobiDB-lite"/>
    </source>
</evidence>
<dbReference type="Pfam" id="PF04937">
    <property type="entry name" value="DUF659"/>
    <property type="match status" value="1"/>
</dbReference>
<dbReference type="EMBL" id="JABCRI010000007">
    <property type="protein sequence ID" value="KAF8403393.1"/>
    <property type="molecule type" value="Genomic_DNA"/>
</dbReference>
<proteinExistence type="predicted"/>
<sequence>MKSMEFDNEEMDYIEEVNVNEEVQIYEMGEHEGDEQYEFENKDHDYHDTGDEYDNYDDDNDENTPSTVLWSHVVKSRKSGHGWGGSLVFKCKHCKNVYHGSYTRVYSHLIEKKKGEASKGVRFCSVVMKNRNLQQKIKRQVERAESLPQTKPLKKSSLDRSSPTPVHNSMSTRSPLVRSFKTQERENIDYKVIKHPLMRRLEQFSDEKKRVKRLLDPFTEKWPTNGLSIVSDGWTNVKNRPLINILASNAFGSMFLYAHDFSSVEKSGKNISDFLLAAIENVGPSNVVQVITDNATNCKTAGHEVTKWFQMLGKVGHKHAQMRRQGIQQQILRSMSCHIRDNLRGKDELFSIVEKIVIERWEKMNVPLHCFAHALTPKYYNLDYLHLPTPGGGKRIPPDQDNNILDGVLEALSKITQDEAQADIVRKQYFSFVGKKERFSTIAVIRDAKNSQVDVLEWWQFHGGSTLQLRNIAIKVLSQSVSTTSAERVWSTYSYIHSVKRNRLNSTRANSLVYIHSNLRLLSRYIF</sequence>
<dbReference type="GO" id="GO:0046983">
    <property type="term" value="F:protein dimerization activity"/>
    <property type="evidence" value="ECO:0007669"/>
    <property type="project" value="InterPro"/>
</dbReference>
<feature type="domain" description="HAT C-terminal dimerisation" evidence="3">
    <location>
        <begin position="444"/>
        <end position="519"/>
    </location>
</feature>
<dbReference type="Proteomes" id="UP000655225">
    <property type="component" value="Unassembled WGS sequence"/>
</dbReference>
<protein>
    <submittedName>
        <fullName evidence="4">Uncharacterized protein</fullName>
    </submittedName>
</protein>
<feature type="region of interest" description="Disordered" evidence="1">
    <location>
        <begin position="42"/>
        <end position="64"/>
    </location>
</feature>
<name>A0A835DH94_TETSI</name>
<dbReference type="PANTHER" id="PTHR32166:SF81">
    <property type="entry name" value="OS06G0658400 PROTEIN"/>
    <property type="match status" value="1"/>
</dbReference>
<accession>A0A835DH94</accession>
<dbReference type="Pfam" id="PF05699">
    <property type="entry name" value="Dimer_Tnp_hAT"/>
    <property type="match status" value="1"/>
</dbReference>
<feature type="region of interest" description="Disordered" evidence="1">
    <location>
        <begin position="137"/>
        <end position="178"/>
    </location>
</feature>
<feature type="compositionally biased region" description="Polar residues" evidence="1">
    <location>
        <begin position="159"/>
        <end position="174"/>
    </location>
</feature>
<keyword evidence="5" id="KW-1185">Reference proteome</keyword>
<evidence type="ECO:0000259" key="3">
    <source>
        <dbReference type="Pfam" id="PF05699"/>
    </source>
</evidence>
<gene>
    <name evidence="4" type="ORF">HHK36_011495</name>
</gene>
<dbReference type="InterPro" id="IPR008906">
    <property type="entry name" value="HATC_C_dom"/>
</dbReference>
<evidence type="ECO:0000313" key="5">
    <source>
        <dbReference type="Proteomes" id="UP000655225"/>
    </source>
</evidence>
<dbReference type="AlphaFoldDB" id="A0A835DH94"/>
<dbReference type="InterPro" id="IPR012337">
    <property type="entry name" value="RNaseH-like_sf"/>
</dbReference>
<dbReference type="SUPFAM" id="SSF53098">
    <property type="entry name" value="Ribonuclease H-like"/>
    <property type="match status" value="1"/>
</dbReference>